<protein>
    <submittedName>
        <fullName evidence="3">DEAD/DEAH box helicase</fullName>
    </submittedName>
</protein>
<dbReference type="GO" id="GO:0004386">
    <property type="term" value="F:helicase activity"/>
    <property type="evidence" value="ECO:0007669"/>
    <property type="project" value="UniProtKB-KW"/>
</dbReference>
<dbReference type="Proteomes" id="UP000443582">
    <property type="component" value="Unassembled WGS sequence"/>
</dbReference>
<dbReference type="InterPro" id="IPR006935">
    <property type="entry name" value="Helicase/UvrB_N"/>
</dbReference>
<dbReference type="RefSeq" id="WP_115363601.1">
    <property type="nucleotide sequence ID" value="NZ_QDKL01000003.1"/>
</dbReference>
<dbReference type="PANTHER" id="PTHR47396">
    <property type="entry name" value="TYPE I RESTRICTION ENZYME ECOKI R PROTEIN"/>
    <property type="match status" value="1"/>
</dbReference>
<accession>A0ABY0IIE6</accession>
<keyword evidence="4" id="KW-1185">Reference proteome</keyword>
<comment type="caution">
    <text evidence="3">The sequence shown here is derived from an EMBL/GenBank/DDBJ whole genome shotgun (WGS) entry which is preliminary data.</text>
</comment>
<dbReference type="PROSITE" id="PS51192">
    <property type="entry name" value="HELICASE_ATP_BIND_1"/>
    <property type="match status" value="1"/>
</dbReference>
<keyword evidence="3" id="KW-0067">ATP-binding</keyword>
<evidence type="ECO:0000259" key="2">
    <source>
        <dbReference type="PROSITE" id="PS51194"/>
    </source>
</evidence>
<dbReference type="SMART" id="SM00487">
    <property type="entry name" value="DEXDc"/>
    <property type="match status" value="1"/>
</dbReference>
<keyword evidence="3" id="KW-0347">Helicase</keyword>
<reference evidence="4" key="1">
    <citation type="journal article" date="2019" name="Int. J. Syst. Evol. Microbiol.">
        <title>Halobacteriovorax valvorus sp. nov., a novel prokaryotic predator isolated from coastal seawater of China.</title>
        <authorList>
            <person name="Chen M.-X."/>
        </authorList>
    </citation>
    <scope>NUCLEOTIDE SEQUENCE [LARGE SCALE GENOMIC DNA]</scope>
    <source>
        <strain evidence="4">BL9</strain>
    </source>
</reference>
<proteinExistence type="predicted"/>
<gene>
    <name evidence="3" type="ORF">DAY19_14125</name>
</gene>
<keyword evidence="3" id="KW-0378">Hydrolase</keyword>
<dbReference type="Pfam" id="PF04851">
    <property type="entry name" value="ResIII"/>
    <property type="match status" value="1"/>
</dbReference>
<dbReference type="Pfam" id="PF00271">
    <property type="entry name" value="Helicase_C"/>
    <property type="match status" value="1"/>
</dbReference>
<dbReference type="SUPFAM" id="SSF52540">
    <property type="entry name" value="P-loop containing nucleoside triphosphate hydrolases"/>
    <property type="match status" value="1"/>
</dbReference>
<dbReference type="SMART" id="SM00490">
    <property type="entry name" value="HELICc"/>
    <property type="match status" value="1"/>
</dbReference>
<dbReference type="InterPro" id="IPR027417">
    <property type="entry name" value="P-loop_NTPase"/>
</dbReference>
<feature type="domain" description="Helicase C-terminal" evidence="2">
    <location>
        <begin position="223"/>
        <end position="387"/>
    </location>
</feature>
<dbReference type="PROSITE" id="PS51194">
    <property type="entry name" value="HELICASE_CTER"/>
    <property type="match status" value="1"/>
</dbReference>
<dbReference type="PANTHER" id="PTHR47396:SF1">
    <property type="entry name" value="ATP-DEPENDENT HELICASE IRC3-RELATED"/>
    <property type="match status" value="1"/>
</dbReference>
<name>A0ABY0IIE6_9BACT</name>
<sequence>MKFKLRDYQVEAVERVISHFRKTKDPSLIVLPTGAGKSLVIAELARVAKGRVLVLAHVKELVEQNHAKYESYDLKAGIFSASMKRKDYNDKVIFGSIQSVARADDKFFKDFSLIIIDECHRISLEKETQYQQVFEKIKKANEKVFFLGLTATPYRLGMGWIYNYHYHEILRTNEERFFKFCLYELPLSYMIKNGYLTRPIKIDSPVACYDFSKLEVNGDNGRFLTQEIEKILEDSARVTPGIVKHIVQEAKDRRGVMLFTSTVKHANEVLSHLPENESAIVTGETPQEDRDLLITHFKNQEIKYLVNVSVLTTGFDAPHVDLIAILRPTESISLYQQIVGRGLRLFEGKQDCLILDYTGLDHDIFKPEVGEVKPSGDTQEVQVMCPDCGHANIFWGKMDSEGNITEHYGRKCQGIHLDEVTMDVQECGFLFRFKSCDNCGQSNDISAHICVHCEHELRDADKKLKEAMQLKDAHIMRVEEMFFKQYQGKKGRSLEVSYFDVNGESLKEYFQLNTQSQRMAFYHAFVKKHLKRSDLKYKVDDIEKVIQDRMFFRKPKFVIARKKQRFWQVREKIFLEEINSKRYL</sequence>
<evidence type="ECO:0000259" key="1">
    <source>
        <dbReference type="PROSITE" id="PS51192"/>
    </source>
</evidence>
<evidence type="ECO:0000313" key="3">
    <source>
        <dbReference type="EMBL" id="RZF21112.1"/>
    </source>
</evidence>
<evidence type="ECO:0000313" key="4">
    <source>
        <dbReference type="Proteomes" id="UP000443582"/>
    </source>
</evidence>
<keyword evidence="3" id="KW-0547">Nucleotide-binding</keyword>
<dbReference type="EMBL" id="QDKL01000003">
    <property type="protein sequence ID" value="RZF21112.1"/>
    <property type="molecule type" value="Genomic_DNA"/>
</dbReference>
<dbReference type="InterPro" id="IPR050742">
    <property type="entry name" value="Helicase_Restrict-Modif_Enz"/>
</dbReference>
<dbReference type="Gene3D" id="3.40.50.300">
    <property type="entry name" value="P-loop containing nucleotide triphosphate hydrolases"/>
    <property type="match status" value="2"/>
</dbReference>
<feature type="domain" description="Helicase ATP-binding" evidence="1">
    <location>
        <begin position="18"/>
        <end position="171"/>
    </location>
</feature>
<dbReference type="InterPro" id="IPR001650">
    <property type="entry name" value="Helicase_C-like"/>
</dbReference>
<organism evidence="3 4">
    <name type="scientific">Halobacteriovorax vibrionivorans</name>
    <dbReference type="NCBI Taxonomy" id="2152716"/>
    <lineage>
        <taxon>Bacteria</taxon>
        <taxon>Pseudomonadati</taxon>
        <taxon>Bdellovibrionota</taxon>
        <taxon>Bacteriovoracia</taxon>
        <taxon>Bacteriovoracales</taxon>
        <taxon>Halobacteriovoraceae</taxon>
        <taxon>Halobacteriovorax</taxon>
    </lineage>
</organism>
<dbReference type="InterPro" id="IPR014001">
    <property type="entry name" value="Helicase_ATP-bd"/>
</dbReference>